<protein>
    <recommendedName>
        <fullName evidence="8">MotA/TolQ/ExbB proton channel domain-containing protein</fullName>
    </recommendedName>
</protein>
<comment type="caution">
    <text evidence="9">The sequence shown here is derived from an EMBL/GenBank/DDBJ whole genome shotgun (WGS) entry which is preliminary data.</text>
</comment>
<name>A0A1Q9HQS5_9VIBR</name>
<keyword evidence="4 7" id="KW-1133">Transmembrane helix</keyword>
<dbReference type="EMBL" id="MJMJ01000001">
    <property type="protein sequence ID" value="OLQ93220.1"/>
    <property type="molecule type" value="Genomic_DNA"/>
</dbReference>
<evidence type="ECO:0000256" key="7">
    <source>
        <dbReference type="SAM" id="Phobius"/>
    </source>
</evidence>
<dbReference type="InterPro" id="IPR002898">
    <property type="entry name" value="MotA_ExbB_proton_chnl"/>
</dbReference>
<keyword evidence="6" id="KW-0653">Protein transport</keyword>
<keyword evidence="5 7" id="KW-0472">Membrane</keyword>
<dbReference type="OrthoDB" id="5906274at2"/>
<feature type="domain" description="MotA/TolQ/ExbB proton channel" evidence="8">
    <location>
        <begin position="49"/>
        <end position="153"/>
    </location>
</feature>
<evidence type="ECO:0000256" key="1">
    <source>
        <dbReference type="ARBA" id="ARBA00004651"/>
    </source>
</evidence>
<reference evidence="9 10" key="1">
    <citation type="submission" date="2016-09" db="EMBL/GenBank/DDBJ databases">
        <title>Genomic Taxonomy of the Vibrionaceae.</title>
        <authorList>
            <person name="Gonzalez-Castillo A."/>
            <person name="Gomez-Gil B."/>
            <person name="Enciso-Ibarra K."/>
        </authorList>
    </citation>
    <scope>NUCLEOTIDE SEQUENCE [LARGE SCALE GENOMIC DNA]</scope>
    <source>
        <strain evidence="9 10">CAIM 703</strain>
    </source>
</reference>
<feature type="transmembrane region" description="Helical" evidence="7">
    <location>
        <begin position="121"/>
        <end position="141"/>
    </location>
</feature>
<organism evidence="9 10">
    <name type="scientific">Vibrio panuliri</name>
    <dbReference type="NCBI Taxonomy" id="1381081"/>
    <lineage>
        <taxon>Bacteria</taxon>
        <taxon>Pseudomonadati</taxon>
        <taxon>Pseudomonadota</taxon>
        <taxon>Gammaproteobacteria</taxon>
        <taxon>Vibrionales</taxon>
        <taxon>Vibrionaceae</taxon>
        <taxon>Vibrio</taxon>
    </lineage>
</organism>
<dbReference type="InterPro" id="IPR050790">
    <property type="entry name" value="ExbB/TolQ_transport"/>
</dbReference>
<dbReference type="PANTHER" id="PTHR30625">
    <property type="entry name" value="PROTEIN TOLQ"/>
    <property type="match status" value="1"/>
</dbReference>
<accession>A0A1Q9HQS5</accession>
<proteinExistence type="inferred from homology"/>
<dbReference type="Pfam" id="PF01618">
    <property type="entry name" value="MotA_ExbB"/>
    <property type="match status" value="1"/>
</dbReference>
<dbReference type="GO" id="GO:0005886">
    <property type="term" value="C:plasma membrane"/>
    <property type="evidence" value="ECO:0007669"/>
    <property type="project" value="UniProtKB-SubCell"/>
</dbReference>
<dbReference type="Proteomes" id="UP000186313">
    <property type="component" value="Unassembled WGS sequence"/>
</dbReference>
<feature type="transmembrane region" description="Helical" evidence="7">
    <location>
        <begin position="78"/>
        <end position="101"/>
    </location>
</feature>
<keyword evidence="6" id="KW-0813">Transport</keyword>
<keyword evidence="2" id="KW-1003">Cell membrane</keyword>
<feature type="transmembrane region" description="Helical" evidence="7">
    <location>
        <begin position="12"/>
        <end position="30"/>
    </location>
</feature>
<comment type="subcellular location">
    <subcellularLocation>
        <location evidence="1">Cell membrane</location>
        <topology evidence="1">Multi-pass membrane protein</topology>
    </subcellularLocation>
    <subcellularLocation>
        <location evidence="6">Membrane</location>
        <topology evidence="6">Multi-pass membrane protein</topology>
    </subcellularLocation>
</comment>
<evidence type="ECO:0000313" key="9">
    <source>
        <dbReference type="EMBL" id="OLQ93220.1"/>
    </source>
</evidence>
<comment type="similarity">
    <text evidence="6">Belongs to the exbB/tolQ family.</text>
</comment>
<evidence type="ECO:0000259" key="8">
    <source>
        <dbReference type="Pfam" id="PF01618"/>
    </source>
</evidence>
<sequence length="167" mass="18818">MLNFIHTAGPLVWGIIVLSIVMWWLIAQAYSHQSRCQASFAPAITTQRNLQMRLSNHDYQHVCRAWLNQAEQQLNKGLAWISVLVKVLPLLGLLGTVDGMIDSFQQLDQLDIQRQLSGGISQALLTTLSGLVTSLSGLYFVHHLNQRKRRYVAGFRSQLEVQDAFSS</sequence>
<gene>
    <name evidence="9" type="ORF">BIY22_01635</name>
</gene>
<dbReference type="GO" id="GO:0017038">
    <property type="term" value="P:protein import"/>
    <property type="evidence" value="ECO:0007669"/>
    <property type="project" value="TreeGrafter"/>
</dbReference>
<dbReference type="AlphaFoldDB" id="A0A1Q9HQS5"/>
<evidence type="ECO:0000313" key="10">
    <source>
        <dbReference type="Proteomes" id="UP000186313"/>
    </source>
</evidence>
<evidence type="ECO:0000256" key="4">
    <source>
        <dbReference type="ARBA" id="ARBA00022989"/>
    </source>
</evidence>
<dbReference type="PANTHER" id="PTHR30625:SF18">
    <property type="entry name" value="TONB2 ENERGY TRANSDUCTION SYSTEM INNER MEMBRANE COMPONENT EXBB"/>
    <property type="match status" value="1"/>
</dbReference>
<evidence type="ECO:0000256" key="3">
    <source>
        <dbReference type="ARBA" id="ARBA00022692"/>
    </source>
</evidence>
<keyword evidence="3 7" id="KW-0812">Transmembrane</keyword>
<evidence type="ECO:0000256" key="6">
    <source>
        <dbReference type="RuleBase" id="RU004057"/>
    </source>
</evidence>
<dbReference type="STRING" id="1381081.BIY22_01635"/>
<evidence type="ECO:0000256" key="5">
    <source>
        <dbReference type="ARBA" id="ARBA00023136"/>
    </source>
</evidence>
<evidence type="ECO:0000256" key="2">
    <source>
        <dbReference type="ARBA" id="ARBA00022475"/>
    </source>
</evidence>
<dbReference type="RefSeq" id="WP_075705859.1">
    <property type="nucleotide sequence ID" value="NZ_MJMJ01000001.1"/>
</dbReference>